<dbReference type="SMART" id="SM00060">
    <property type="entry name" value="FN3"/>
    <property type="match status" value="1"/>
</dbReference>
<dbReference type="RefSeq" id="WP_184931656.1">
    <property type="nucleotide sequence ID" value="NZ_JACHJY010000007.1"/>
</dbReference>
<dbReference type="Pfam" id="PF10503">
    <property type="entry name" value="Esterase_PHB"/>
    <property type="match status" value="1"/>
</dbReference>
<dbReference type="SUPFAM" id="SSF53474">
    <property type="entry name" value="alpha/beta-Hydrolases"/>
    <property type="match status" value="1"/>
</dbReference>
<evidence type="ECO:0000256" key="1">
    <source>
        <dbReference type="ARBA" id="ARBA00022729"/>
    </source>
</evidence>
<keyword evidence="4" id="KW-0119">Carbohydrate metabolism</keyword>
<name>A0A7W7XCN7_9ACTN</name>
<sequence length="501" mass="51292">MGQPYPPHPPFRPVRGRVFGGIRRWLTAAAGALALTGGLVAVSPQATAAGLTQVTGFGSNPGNLTMHTYVPDGLAAGAPLVVALHGCTQSASDYYAHSGWPKFADAYGFALVFPQTTSANNANSCFNWFDSGDSTRGQGEALSIRQMVDAAVARYGSDTRRVYITGLSAGAGMTANMLAAYPDVFAGGSIDSGLPAYCATSVSAAYTCMYSPPNKTPAQWGDLVRSAAPVGTSSWPRVAIWQGTSDTTVAPANATELRDQWTNVWGIGQTPSRTESLSGDTTLSQYDDASGRPAVSVYSISGMAHGLAVAPGSGPDQCGTTGTYYLDTICSSYHTARFWGLDGGDGGSGQNPGTLPAPAGLTVGGTTDSTVSLSWNPVDGASSYTVYRGGTKVGTTTSTAYTDTGLATGTAYAYTVAAVDAAGAVGTVSSSVTATTTGYTPTCYTANNYQHTTAGRAYQSGGYTYATGSGQAMGLYNTFTTHTLKQTAPGYYVLADSGCSA</sequence>
<evidence type="ECO:0000313" key="7">
    <source>
        <dbReference type="EMBL" id="MBB4983854.1"/>
    </source>
</evidence>
<evidence type="ECO:0000256" key="5">
    <source>
        <dbReference type="SAM" id="SignalP"/>
    </source>
</evidence>
<dbReference type="GO" id="GO:0000272">
    <property type="term" value="P:polysaccharide catabolic process"/>
    <property type="evidence" value="ECO:0007669"/>
    <property type="project" value="UniProtKB-KW"/>
</dbReference>
<evidence type="ECO:0000313" key="8">
    <source>
        <dbReference type="Proteomes" id="UP000582643"/>
    </source>
</evidence>
<dbReference type="InterPro" id="IPR050955">
    <property type="entry name" value="Plant_Biomass_Hydrol_Est"/>
</dbReference>
<comment type="caution">
    <text evidence="7">The sequence shown here is derived from an EMBL/GenBank/DDBJ whole genome shotgun (WGS) entry which is preliminary data.</text>
</comment>
<dbReference type="InterPro" id="IPR029058">
    <property type="entry name" value="AB_hydrolase_fold"/>
</dbReference>
<evidence type="ECO:0000259" key="6">
    <source>
        <dbReference type="PROSITE" id="PS50853"/>
    </source>
</evidence>
<dbReference type="NCBIfam" id="TIGR01840">
    <property type="entry name" value="esterase_phb"/>
    <property type="match status" value="1"/>
</dbReference>
<protein>
    <submittedName>
        <fullName evidence="7">Poly(Hydroxyalkanoate) depolymerase family esterase</fullName>
    </submittedName>
</protein>
<evidence type="ECO:0000256" key="4">
    <source>
        <dbReference type="ARBA" id="ARBA00023326"/>
    </source>
</evidence>
<keyword evidence="2" id="KW-0378">Hydrolase</keyword>
<keyword evidence="8" id="KW-1185">Reference proteome</keyword>
<accession>A0A7W7XCN7</accession>
<dbReference type="Gene3D" id="2.60.40.10">
    <property type="entry name" value="Immunoglobulins"/>
    <property type="match status" value="1"/>
</dbReference>
<dbReference type="Pfam" id="PF00041">
    <property type="entry name" value="fn3"/>
    <property type="match status" value="1"/>
</dbReference>
<gene>
    <name evidence="7" type="ORF">GGE06_004800</name>
</gene>
<feature type="chain" id="PRO_5030912354" evidence="5">
    <location>
        <begin position="49"/>
        <end position="501"/>
    </location>
</feature>
<dbReference type="PROSITE" id="PS50853">
    <property type="entry name" value="FN3"/>
    <property type="match status" value="1"/>
</dbReference>
<keyword evidence="4" id="KW-0624">Polysaccharide degradation</keyword>
<feature type="signal peptide" evidence="5">
    <location>
        <begin position="1"/>
        <end position="48"/>
    </location>
</feature>
<dbReference type="GO" id="GO:0016798">
    <property type="term" value="F:hydrolase activity, acting on glycosyl bonds"/>
    <property type="evidence" value="ECO:0007669"/>
    <property type="project" value="UniProtKB-KW"/>
</dbReference>
<dbReference type="InterPro" id="IPR010126">
    <property type="entry name" value="Esterase_phb"/>
</dbReference>
<dbReference type="InterPro" id="IPR036116">
    <property type="entry name" value="FN3_sf"/>
</dbReference>
<dbReference type="GO" id="GO:0005576">
    <property type="term" value="C:extracellular region"/>
    <property type="evidence" value="ECO:0007669"/>
    <property type="project" value="InterPro"/>
</dbReference>
<dbReference type="Proteomes" id="UP000582643">
    <property type="component" value="Unassembled WGS sequence"/>
</dbReference>
<reference evidence="7 8" key="1">
    <citation type="submission" date="2020-08" db="EMBL/GenBank/DDBJ databases">
        <title>Genomic Encyclopedia of Type Strains, Phase III (KMG-III): the genomes of soil and plant-associated and newly described type strains.</title>
        <authorList>
            <person name="Whitman W."/>
        </authorList>
    </citation>
    <scope>NUCLEOTIDE SEQUENCE [LARGE SCALE GENOMIC DNA]</scope>
    <source>
        <strain evidence="7 8">SFB5A</strain>
    </source>
</reference>
<dbReference type="PANTHER" id="PTHR43037:SF1">
    <property type="entry name" value="BLL1128 PROTEIN"/>
    <property type="match status" value="1"/>
</dbReference>
<dbReference type="InterPro" id="IPR013783">
    <property type="entry name" value="Ig-like_fold"/>
</dbReference>
<keyword evidence="3" id="KW-0326">Glycosidase</keyword>
<keyword evidence="1 5" id="KW-0732">Signal</keyword>
<evidence type="ECO:0000256" key="2">
    <source>
        <dbReference type="ARBA" id="ARBA00022801"/>
    </source>
</evidence>
<evidence type="ECO:0000256" key="3">
    <source>
        <dbReference type="ARBA" id="ARBA00023295"/>
    </source>
</evidence>
<dbReference type="Gene3D" id="3.40.50.1820">
    <property type="entry name" value="alpha/beta hydrolase"/>
    <property type="match status" value="1"/>
</dbReference>
<dbReference type="PANTHER" id="PTHR43037">
    <property type="entry name" value="UNNAMED PRODUCT-RELATED"/>
    <property type="match status" value="1"/>
</dbReference>
<dbReference type="AlphaFoldDB" id="A0A7W7XCN7"/>
<dbReference type="SUPFAM" id="SSF49265">
    <property type="entry name" value="Fibronectin type III"/>
    <property type="match status" value="1"/>
</dbReference>
<proteinExistence type="predicted"/>
<dbReference type="InterPro" id="IPR003961">
    <property type="entry name" value="FN3_dom"/>
</dbReference>
<dbReference type="EMBL" id="JACHJY010000007">
    <property type="protein sequence ID" value="MBB4983854.1"/>
    <property type="molecule type" value="Genomic_DNA"/>
</dbReference>
<organism evidence="7 8">
    <name type="scientific">Streptomyces nymphaeiformis</name>
    <dbReference type="NCBI Taxonomy" id="2663842"/>
    <lineage>
        <taxon>Bacteria</taxon>
        <taxon>Bacillati</taxon>
        <taxon>Actinomycetota</taxon>
        <taxon>Actinomycetes</taxon>
        <taxon>Kitasatosporales</taxon>
        <taxon>Streptomycetaceae</taxon>
        <taxon>Streptomyces</taxon>
    </lineage>
</organism>
<feature type="domain" description="Fibronectin type-III" evidence="6">
    <location>
        <begin position="357"/>
        <end position="439"/>
    </location>
</feature>